<dbReference type="Proteomes" id="UP000244902">
    <property type="component" value="Chromosome"/>
</dbReference>
<evidence type="ECO:0000313" key="4">
    <source>
        <dbReference type="Proteomes" id="UP000244902"/>
    </source>
</evidence>
<gene>
    <name evidence="3" type="ORF">CEW87_22170</name>
</gene>
<dbReference type="InterPro" id="IPR051212">
    <property type="entry name" value="Type-I_RE_S_subunit"/>
</dbReference>
<dbReference type="OrthoDB" id="5298944at2"/>
<accession>A0A2U8H802</accession>
<proteinExistence type="predicted"/>
<evidence type="ECO:0000313" key="3">
    <source>
        <dbReference type="EMBL" id="AWI81818.1"/>
    </source>
</evidence>
<dbReference type="REBASE" id="250931">
    <property type="entry name" value="S.AcoA42I"/>
</dbReference>
<dbReference type="PANTHER" id="PTHR43140">
    <property type="entry name" value="TYPE-1 RESTRICTION ENZYME ECOKI SPECIFICITY PROTEIN"/>
    <property type="match status" value="1"/>
</dbReference>
<dbReference type="PANTHER" id="PTHR43140:SF1">
    <property type="entry name" value="TYPE I RESTRICTION ENZYME ECOKI SPECIFICITY SUBUNIT"/>
    <property type="match status" value="1"/>
</dbReference>
<dbReference type="GO" id="GO:0003677">
    <property type="term" value="F:DNA binding"/>
    <property type="evidence" value="ECO:0007669"/>
    <property type="project" value="UniProtKB-KW"/>
</dbReference>
<name>A0A2U8H802_9RHOO</name>
<evidence type="ECO:0000256" key="2">
    <source>
        <dbReference type="ARBA" id="ARBA00023125"/>
    </source>
</evidence>
<protein>
    <recommendedName>
        <fullName evidence="5">Restriction endonuclease subunit S</fullName>
    </recommendedName>
</protein>
<evidence type="ECO:0000256" key="1">
    <source>
        <dbReference type="ARBA" id="ARBA00022747"/>
    </source>
</evidence>
<dbReference type="InterPro" id="IPR044946">
    <property type="entry name" value="Restrct_endonuc_typeI_TRD_sf"/>
</dbReference>
<dbReference type="SUPFAM" id="SSF116734">
    <property type="entry name" value="DNA methylase specificity domain"/>
    <property type="match status" value="2"/>
</dbReference>
<sequence>MSATLEAREPVARYLATPPLLQHFDRVAQAPGGVARLRELILTLAVQGKLVPQDPADEPASQLLERISAEKAQLVREWKIRKEKPLAAIAEEEKPFSLPAGWEWARFGELILSSDAGWSPSCESTPREGNAWGVLKVSAVSWGEFRPEENKALPATLLPKPECEVKSGDFLLSRANTDELVARSVVAWEPPSRLMMSDKLIRLRLSCHVDKALYCEINNSKPSREHYIANASGTSSSMKNVSRQVVLRLVVPVPPAAEQSRIVARVEELMALCDTLEETGRLAAVQHERLAGALFDALANSATAEEAAANWQRIAPHFDLLLDRTSTVDRLKQTILQLAVRGRLVPQNPADEPASALLQKIRNQKERLIATGQLKRDKPLPPISEEEKPFELPEGWEWVALRDLLPEFQNGASSRGDTGGSPITVLRLADIKNRRISLSRMLI</sequence>
<dbReference type="AlphaFoldDB" id="A0A2U8H802"/>
<dbReference type="EMBL" id="CP022188">
    <property type="protein sequence ID" value="AWI81818.1"/>
    <property type="molecule type" value="Genomic_DNA"/>
</dbReference>
<dbReference type="RefSeq" id="WP_108976794.1">
    <property type="nucleotide sequence ID" value="NZ_CP022188.1"/>
</dbReference>
<reference evidence="3 4" key="1">
    <citation type="submission" date="2017-06" db="EMBL/GenBank/DDBJ databases">
        <title>Azoarcus sp. TSNA42 complete genome sequence.</title>
        <authorList>
            <person name="Woo J.-H."/>
            <person name="Kim H.-S."/>
        </authorList>
    </citation>
    <scope>NUCLEOTIDE SEQUENCE [LARGE SCALE GENOMIC DNA]</scope>
    <source>
        <strain evidence="3 4">TSNA42</strain>
    </source>
</reference>
<organism evidence="3 4">
    <name type="scientific">Parazoarcus communis</name>
    <dbReference type="NCBI Taxonomy" id="41977"/>
    <lineage>
        <taxon>Bacteria</taxon>
        <taxon>Pseudomonadati</taxon>
        <taxon>Pseudomonadota</taxon>
        <taxon>Betaproteobacteria</taxon>
        <taxon>Rhodocyclales</taxon>
        <taxon>Zoogloeaceae</taxon>
        <taxon>Parazoarcus</taxon>
    </lineage>
</organism>
<dbReference type="CDD" id="cd17261">
    <property type="entry name" value="RMtype1_S_EcoKI-TRD2-CR2_like"/>
    <property type="match status" value="1"/>
</dbReference>
<dbReference type="GO" id="GO:0009307">
    <property type="term" value="P:DNA restriction-modification system"/>
    <property type="evidence" value="ECO:0007669"/>
    <property type="project" value="UniProtKB-KW"/>
</dbReference>
<evidence type="ECO:0008006" key="5">
    <source>
        <dbReference type="Google" id="ProtNLM"/>
    </source>
</evidence>
<dbReference type="Gene3D" id="3.90.220.20">
    <property type="entry name" value="DNA methylase specificity domains"/>
    <property type="match status" value="2"/>
</dbReference>
<keyword evidence="1" id="KW-0680">Restriction system</keyword>
<keyword evidence="2" id="KW-0238">DNA-binding</keyword>